<evidence type="ECO:0000313" key="3">
    <source>
        <dbReference type="Proteomes" id="UP000283269"/>
    </source>
</evidence>
<feature type="region of interest" description="Disordered" evidence="1">
    <location>
        <begin position="643"/>
        <end position="760"/>
    </location>
</feature>
<feature type="region of interest" description="Disordered" evidence="1">
    <location>
        <begin position="810"/>
        <end position="852"/>
    </location>
</feature>
<keyword evidence="3" id="KW-1185">Reference proteome</keyword>
<dbReference type="OrthoDB" id="2996234at2759"/>
<dbReference type="Proteomes" id="UP000283269">
    <property type="component" value="Unassembled WGS sequence"/>
</dbReference>
<dbReference type="InParanoid" id="A0A409XEB4"/>
<organism evidence="2 3">
    <name type="scientific">Psilocybe cyanescens</name>
    <dbReference type="NCBI Taxonomy" id="93625"/>
    <lineage>
        <taxon>Eukaryota</taxon>
        <taxon>Fungi</taxon>
        <taxon>Dikarya</taxon>
        <taxon>Basidiomycota</taxon>
        <taxon>Agaricomycotina</taxon>
        <taxon>Agaricomycetes</taxon>
        <taxon>Agaricomycetidae</taxon>
        <taxon>Agaricales</taxon>
        <taxon>Agaricineae</taxon>
        <taxon>Strophariaceae</taxon>
        <taxon>Psilocybe</taxon>
    </lineage>
</organism>
<accession>A0A409XEB4</accession>
<evidence type="ECO:0000256" key="1">
    <source>
        <dbReference type="SAM" id="MobiDB-lite"/>
    </source>
</evidence>
<reference evidence="2 3" key="1">
    <citation type="journal article" date="2018" name="Evol. Lett.">
        <title>Horizontal gene cluster transfer increased hallucinogenic mushroom diversity.</title>
        <authorList>
            <person name="Reynolds H.T."/>
            <person name="Vijayakumar V."/>
            <person name="Gluck-Thaler E."/>
            <person name="Korotkin H.B."/>
            <person name="Matheny P.B."/>
            <person name="Slot J.C."/>
        </authorList>
    </citation>
    <scope>NUCLEOTIDE SEQUENCE [LARGE SCALE GENOMIC DNA]</scope>
    <source>
        <strain evidence="2 3">2631</strain>
    </source>
</reference>
<sequence length="1320" mass="147245">MDVIKLAIQRLQNEPKIRKAGTLDVEDAVSQLSSTAILFELSSTSDSTFIRLAELVRGRLLPLYRISLLLTLDYTVAIFRYVHQHKVLTIKHAKESKCSWEAVLESLFSGVLDFLEENASSKHREAVGSALYPMLCPLFFYGLGASPLDLDGNLISTVYQLLMTTVESTPRNAVKLRGSELGSKRLGLTVSQTKGSLVVFYLLPNLNEHFLEFLAMESLLELFALLIPPLKGGREKRTQFIKDVFDPSIFSCSDRIIRILEGIASPDWSVTSAEIMKALAESDIMLLVYSFLFIMHASDGLRSPQSFEISRLTLNETHIDTSSFYIDKFKFVANVDKEIWLAAPVMQDGKIETLSIPFSTIWKISSSAPNNGEARVTVRIMEPPILGDKPIQVVAGAELAMHWQLGHKSLERFGKALKYRNLVISLRVNKEVNAEVTAEIGRYSIKTKAAGNTPVLNRIKFKASLSVVWADKTPSSKRGGQVYSTPLVAPVSGLKSKPEAKVGLVTAELIHDLKPGATVFVNSNGEFSFEPHMKQEIGSNDQGSTPKHFEHRPTDEIVTLYDDSSEKEIPQLKSKATYSRRRFISISDDDDTVVDAQGKHRGSVNRLSIGKAVVTSVDIDNPPLSRTKEPLQDTSPFFISVETLQSAKPSNRDQAIDRKQENRGEVDDVNPAKQPRKRPVDADESSPGNNEGVHRSKRSRLEANNSPIVPGPHQRNRNERTGRTSSSLPAELNFDEVPGTMKEPKRALMKGKNGKAATTSKRVAVKKVGKAAEKKPERNVAKPRVQRHVATDPDITLIDLNDKASDSKIVNEDREEKSHRRSARVATIQTSKKPKQKQGIVNAPGKPKKAPWEESDFMQKQDVLSDAIANHFGHNEKTGSKIQDRRYSSLVYEDESKLSSAESSINNVDQGTRAEKFTDYVATTKLGSTTSDSPAPQTDPEVVMIDLTHDSPKRHLIRKAASIENLKNNPIVMPDLFERVTLSTGDSPKPRVALDSHRKAVSVKISKENTTVKSAMSEQIKIRPLPASGSPNPHVALNGANIVLGEASPLPRLQVPASSRVKFEKMVSYQEIDGDMRNQRSPTSKMRDSTPSNVGIEKMKSFDSITDDGHHRRSSVKFDLPNIRKHPRRHNFKQDEARSRGRTSEIDGLQLNFLSHLATDFSRETEQNESKFFPIRRRRQERSNNSTFEPALKPMDKIINILDELNEGLINKVARRFEGVSTELHTGQRSILEGTARRLKEMSDASIHHFNDLVDLEAEYTAQCTAIANGVHNFRKSTEQLNQCFKDILIEHSSRSLCKKFPITLFPEVPQAISNPGIRH</sequence>
<protein>
    <submittedName>
        <fullName evidence="2">Uncharacterized protein</fullName>
    </submittedName>
</protein>
<feature type="compositionally biased region" description="Basic and acidic residues" evidence="1">
    <location>
        <begin position="650"/>
        <end position="666"/>
    </location>
</feature>
<feature type="compositionally biased region" description="Polar residues" evidence="1">
    <location>
        <begin position="1079"/>
        <end position="1093"/>
    </location>
</feature>
<feature type="region of interest" description="Disordered" evidence="1">
    <location>
        <begin position="1076"/>
        <end position="1095"/>
    </location>
</feature>
<comment type="caution">
    <text evidence="2">The sequence shown here is derived from an EMBL/GenBank/DDBJ whole genome shotgun (WGS) entry which is preliminary data.</text>
</comment>
<dbReference type="EMBL" id="NHYD01001946">
    <property type="protein sequence ID" value="PPQ89100.1"/>
    <property type="molecule type" value="Genomic_DNA"/>
</dbReference>
<dbReference type="STRING" id="93625.A0A409XEB4"/>
<proteinExistence type="predicted"/>
<gene>
    <name evidence="2" type="ORF">CVT25_006472</name>
</gene>
<name>A0A409XEB4_PSICY</name>
<evidence type="ECO:0000313" key="2">
    <source>
        <dbReference type="EMBL" id="PPQ89100.1"/>
    </source>
</evidence>